<protein>
    <recommendedName>
        <fullName evidence="5">GAR domain-containing protein</fullName>
    </recommendedName>
</protein>
<feature type="compositionally biased region" description="Polar residues" evidence="4">
    <location>
        <begin position="611"/>
        <end position="640"/>
    </location>
</feature>
<feature type="region of interest" description="Disordered" evidence="4">
    <location>
        <begin position="928"/>
        <end position="953"/>
    </location>
</feature>
<gene>
    <name evidence="6" type="ORF">PV06_10166</name>
</gene>
<feature type="compositionally biased region" description="Polar residues" evidence="4">
    <location>
        <begin position="338"/>
        <end position="347"/>
    </location>
</feature>
<name>A0A0D2D2J7_9EURO</name>
<dbReference type="STRING" id="215243.A0A0D2D2J7"/>
<feature type="compositionally biased region" description="Low complexity" evidence="4">
    <location>
        <begin position="928"/>
        <end position="941"/>
    </location>
</feature>
<feature type="region of interest" description="Disordered" evidence="4">
    <location>
        <begin position="985"/>
        <end position="1067"/>
    </location>
</feature>
<evidence type="ECO:0000313" key="7">
    <source>
        <dbReference type="Proteomes" id="UP000053342"/>
    </source>
</evidence>
<keyword evidence="7" id="KW-1185">Reference proteome</keyword>
<dbReference type="EMBL" id="KN847343">
    <property type="protein sequence ID" value="KIW37513.1"/>
    <property type="molecule type" value="Genomic_DNA"/>
</dbReference>
<keyword evidence="3" id="KW-0206">Cytoskeleton</keyword>
<feature type="region of interest" description="Disordered" evidence="4">
    <location>
        <begin position="586"/>
        <end position="640"/>
    </location>
</feature>
<feature type="compositionally biased region" description="Polar residues" evidence="4">
    <location>
        <begin position="1057"/>
        <end position="1067"/>
    </location>
</feature>
<comment type="subcellular location">
    <subcellularLocation>
        <location evidence="1">Cytoplasm</location>
        <location evidence="1">Cytoskeleton</location>
    </subcellularLocation>
</comment>
<feature type="region of interest" description="Disordered" evidence="4">
    <location>
        <begin position="859"/>
        <end position="883"/>
    </location>
</feature>
<dbReference type="InterPro" id="IPR036534">
    <property type="entry name" value="GAR_dom_sf"/>
</dbReference>
<feature type="compositionally biased region" description="Low complexity" evidence="4">
    <location>
        <begin position="994"/>
        <end position="1014"/>
    </location>
</feature>
<keyword evidence="2" id="KW-0963">Cytoplasm</keyword>
<evidence type="ECO:0000313" key="6">
    <source>
        <dbReference type="EMBL" id="KIW37513.1"/>
    </source>
</evidence>
<dbReference type="AlphaFoldDB" id="A0A0D2D2J7"/>
<feature type="compositionally biased region" description="Polar residues" evidence="4">
    <location>
        <begin position="804"/>
        <end position="814"/>
    </location>
</feature>
<feature type="compositionally biased region" description="Polar residues" evidence="4">
    <location>
        <begin position="1015"/>
        <end position="1032"/>
    </location>
</feature>
<evidence type="ECO:0000259" key="5">
    <source>
        <dbReference type="PROSITE" id="PS51460"/>
    </source>
</evidence>
<feature type="region of interest" description="Disordered" evidence="4">
    <location>
        <begin position="335"/>
        <end position="409"/>
    </location>
</feature>
<dbReference type="VEuPathDB" id="FungiDB:PV06_10166"/>
<dbReference type="GeneID" id="27362240"/>
<accession>A0A0D2D2J7</accession>
<feature type="compositionally biased region" description="Basic and acidic residues" evidence="4">
    <location>
        <begin position="586"/>
        <end position="597"/>
    </location>
</feature>
<evidence type="ECO:0000256" key="4">
    <source>
        <dbReference type="SAM" id="MobiDB-lite"/>
    </source>
</evidence>
<dbReference type="GO" id="GO:0005856">
    <property type="term" value="C:cytoskeleton"/>
    <property type="evidence" value="ECO:0007669"/>
    <property type="project" value="UniProtKB-SubCell"/>
</dbReference>
<dbReference type="Proteomes" id="UP000053342">
    <property type="component" value="Unassembled WGS sequence"/>
</dbReference>
<evidence type="ECO:0000256" key="3">
    <source>
        <dbReference type="ARBA" id="ARBA00023212"/>
    </source>
</evidence>
<dbReference type="SUPFAM" id="SSF143575">
    <property type="entry name" value="GAS2 domain-like"/>
    <property type="match status" value="1"/>
</dbReference>
<dbReference type="Gene3D" id="3.30.920.20">
    <property type="entry name" value="Gas2-like domain"/>
    <property type="match status" value="1"/>
</dbReference>
<dbReference type="Pfam" id="PF02187">
    <property type="entry name" value="GAS2"/>
    <property type="match status" value="1"/>
</dbReference>
<evidence type="ECO:0000256" key="1">
    <source>
        <dbReference type="ARBA" id="ARBA00004245"/>
    </source>
</evidence>
<dbReference type="OrthoDB" id="5409589at2759"/>
<evidence type="ECO:0000256" key="2">
    <source>
        <dbReference type="ARBA" id="ARBA00022490"/>
    </source>
</evidence>
<feature type="compositionally biased region" description="Polar residues" evidence="4">
    <location>
        <begin position="1"/>
        <end position="10"/>
    </location>
</feature>
<dbReference type="PROSITE" id="PS51460">
    <property type="entry name" value="GAR"/>
    <property type="match status" value="1"/>
</dbReference>
<proteinExistence type="predicted"/>
<feature type="compositionally biased region" description="Polar residues" evidence="4">
    <location>
        <begin position="823"/>
        <end position="835"/>
    </location>
</feature>
<dbReference type="HOGENOM" id="CLU_004583_0_0_1"/>
<dbReference type="GO" id="GO:0008017">
    <property type="term" value="F:microtubule binding"/>
    <property type="evidence" value="ECO:0007669"/>
    <property type="project" value="InterPro"/>
</dbReference>
<feature type="region of interest" description="Disordered" evidence="4">
    <location>
        <begin position="1"/>
        <end position="31"/>
    </location>
</feature>
<feature type="compositionally biased region" description="Low complexity" evidence="4">
    <location>
        <begin position="1033"/>
        <end position="1048"/>
    </location>
</feature>
<feature type="compositionally biased region" description="Low complexity" evidence="4">
    <location>
        <begin position="383"/>
        <end position="394"/>
    </location>
</feature>
<feature type="domain" description="GAR" evidence="5">
    <location>
        <begin position="701"/>
        <end position="779"/>
    </location>
</feature>
<sequence length="1085" mass="117137">MALTTPTEPNFPQFERPVDSRSPSKSPRKKAQFAIRELDPLLANLSPDSTLRALRATDTIPGGGSQDALASSIGGASPAEREIGIRAAFAAQKLREWRHEVSKWTWPGTKERSMGLGFITPRGAKGFNLDYRGFLTVTLAEHYEARIDEIRDDLDTLGIEDIKDHVLEAHVPAAKASPKSSPYNGSRTSYGRMRDFTALVTATVIQALPDLAKLNMLLDNWDIRLRVLRQLPRFLEVMDSTTSEIRQAFDEIQSTDSAAKMTEETIERQKVALGAQVADLGRRVDRLLDMLEGRDDSLPQTWIDRLEKVELDYATWVVEAQQVVLRNNLAVIAGKSPRQGQSASEMTPSGLDSEIAPSPQPKQHTEALKPDPAIVNEPRTTHPESSSPSKGSSSVKRKPSLKLNLSADRIGHRREISKVSVADSTMSGFSDLSNAEIMDARETSVLPSPKISLVDNPFRASRDELTWFGNSTAAQQQLAFKPPMLQRASTASVEVVSKDQLKRVMLRRSASWDMLSAMPESSETPESTPSKALRQLTGAESPLKQTAAAKLEASEVDLDTPTALTSEHNPLASPSLEVEPLKLKTKEEPLEPEEHPEAPSMPALPRRSSKRNTQNILSTFTPLTPVSSNSPVTPVDNTQTLSNPIVTTSVKETSPSSAKRVESLEDKIQDILTTLPTKIRLAKDVDYSGFARPSSTSSTRSSTPTAALTLSPVRAETFTAKSDDSGIRLYHLTRSGQARDAPPVKLFVRSVGDGQRVMVRVGGGWADLGEYLKEYSLHHGSRSTVDGRLEVASFPTSGHRDASTAHNAGASQGSLAKRKSRSPALSPQTADTNSVPELVNPRLRPLTRIRSPELERKAVKDKEAWTPPPVPPIPTSYTSKSPTITTATNPDVGTLTGVIDPGQVNDGTGAAPCSRTTTMYAPGVTTTTTVTPATTTTTNYTPLGGAGPKTNPRRAATYATGSAAAADNDAWVENLVGKARAVSGGNANMIHQGPSTTTTTTTTTVSSSNTPTTNRRASSYMSLTPNASPVTLSPSPSNASSTASSGNDSKLRRMSLTGRSKSRMSLSDMSGIRRVFLRKKSENAR</sequence>
<organism evidence="6 7">
    <name type="scientific">Exophiala oligosperma</name>
    <dbReference type="NCBI Taxonomy" id="215243"/>
    <lineage>
        <taxon>Eukaryota</taxon>
        <taxon>Fungi</taxon>
        <taxon>Dikarya</taxon>
        <taxon>Ascomycota</taxon>
        <taxon>Pezizomycotina</taxon>
        <taxon>Eurotiomycetes</taxon>
        <taxon>Chaetothyriomycetidae</taxon>
        <taxon>Chaetothyriales</taxon>
        <taxon>Herpotrichiellaceae</taxon>
        <taxon>Exophiala</taxon>
    </lineage>
</organism>
<feature type="region of interest" description="Disordered" evidence="4">
    <location>
        <begin position="794"/>
        <end position="844"/>
    </location>
</feature>
<reference evidence="6 7" key="1">
    <citation type="submission" date="2015-01" db="EMBL/GenBank/DDBJ databases">
        <title>The Genome Sequence of Exophiala oligosperma CBS72588.</title>
        <authorList>
            <consortium name="The Broad Institute Genomics Platform"/>
            <person name="Cuomo C."/>
            <person name="de Hoog S."/>
            <person name="Gorbushina A."/>
            <person name="Stielow B."/>
            <person name="Teixiera M."/>
            <person name="Abouelleil A."/>
            <person name="Chapman S.B."/>
            <person name="Priest M."/>
            <person name="Young S.K."/>
            <person name="Wortman J."/>
            <person name="Nusbaum C."/>
            <person name="Birren B."/>
        </authorList>
    </citation>
    <scope>NUCLEOTIDE SEQUENCE [LARGE SCALE GENOMIC DNA]</scope>
    <source>
        <strain evidence="6 7">CBS 72588</strain>
    </source>
</reference>
<dbReference type="InterPro" id="IPR003108">
    <property type="entry name" value="GAR_dom"/>
</dbReference>
<feature type="region of interest" description="Disordered" evidence="4">
    <location>
        <begin position="56"/>
        <end position="75"/>
    </location>
</feature>
<dbReference type="RefSeq" id="XP_016257729.1">
    <property type="nucleotide sequence ID" value="XM_016411688.1"/>
</dbReference>